<dbReference type="PANTHER" id="PTHR24104">
    <property type="entry name" value="E3 UBIQUITIN-PROTEIN LIGASE NHLRC1-RELATED"/>
    <property type="match status" value="1"/>
</dbReference>
<dbReference type="Proteomes" id="UP000694844">
    <property type="component" value="Chromosome 1"/>
</dbReference>
<feature type="domain" description="B box-type" evidence="2">
    <location>
        <begin position="11"/>
        <end position="58"/>
    </location>
</feature>
<dbReference type="GO" id="GO:0008270">
    <property type="term" value="F:zinc ion binding"/>
    <property type="evidence" value="ECO:0007669"/>
    <property type="project" value="UniProtKB-KW"/>
</dbReference>
<dbReference type="PROSITE" id="PS50119">
    <property type="entry name" value="ZF_BBOX"/>
    <property type="match status" value="2"/>
</dbReference>
<keyword evidence="1" id="KW-0863">Zinc-finger</keyword>
<dbReference type="CDD" id="cd19756">
    <property type="entry name" value="Bbox2"/>
    <property type="match status" value="1"/>
</dbReference>
<dbReference type="Gene3D" id="2.120.10.30">
    <property type="entry name" value="TolB, C-terminal domain"/>
    <property type="match status" value="1"/>
</dbReference>
<dbReference type="PANTHER" id="PTHR24104:SF25">
    <property type="entry name" value="PROTEIN LIN-41"/>
    <property type="match status" value="1"/>
</dbReference>
<feature type="domain" description="B box-type" evidence="2">
    <location>
        <begin position="65"/>
        <end position="107"/>
    </location>
</feature>
<accession>A0A8B8C2A1</accession>
<sequence>MAHARSFVPAQDPVRCDLCTGSKEAVKVYCNTCHVKLCQSCMSSHVSQGHRSHDMVEFRFRGLSVSSTECEIHAGNECEMRCQQCQIQVCTKCIISGRHKNHDFLDIADEPQDVSTINTSRGADGEIPPSETLANDPIIIQEFDSNNTDLDRICVCGPDEVWTSFMYESVISCMDLTGKVRDTFKIPSDEYPADISVKNKDELYFCDWKEKSINKYNKRDKSMEIVIKFEEWTPRAICVASPDAISVCITCSYNDELCKIIQYKAGRIKREIQDDGDGNALFLYKGGEIFLVENGNGDICVSLPANRSLEVVNRDGIFRFSYHGNHDVRSCQEFSPHGIATDRLHQILIADSDSGCIDCISADGSFIMAICCGLVDPRALQINAQNDYLYAGEFSTGKIKIIKYMA</sequence>
<proteinExistence type="predicted"/>
<dbReference type="InterPro" id="IPR050952">
    <property type="entry name" value="TRIM-NHL_E3_ligases"/>
</dbReference>
<dbReference type="KEGG" id="cvn:111114968"/>
<dbReference type="InterPro" id="IPR000315">
    <property type="entry name" value="Znf_B-box"/>
</dbReference>
<keyword evidence="1" id="KW-0479">Metal-binding</keyword>
<dbReference type="AlphaFoldDB" id="A0A8B8C2A1"/>
<reference evidence="3" key="1">
    <citation type="submission" date="2024-06" db="UniProtKB">
        <authorList>
            <consortium name="RefSeq"/>
        </authorList>
    </citation>
    <scope>NUCLEOTIDE SEQUENCE [LARGE SCALE GENOMIC DNA]</scope>
</reference>
<organism evidence="3 4">
    <name type="scientific">Crassostrea virginica</name>
    <name type="common">Eastern oyster</name>
    <dbReference type="NCBI Taxonomy" id="6565"/>
    <lineage>
        <taxon>Eukaryota</taxon>
        <taxon>Metazoa</taxon>
        <taxon>Spiralia</taxon>
        <taxon>Lophotrochozoa</taxon>
        <taxon>Mollusca</taxon>
        <taxon>Bivalvia</taxon>
        <taxon>Autobranchia</taxon>
        <taxon>Pteriomorphia</taxon>
        <taxon>Ostreida</taxon>
        <taxon>Ostreoidea</taxon>
        <taxon>Ostreidae</taxon>
        <taxon>Crassostrea</taxon>
    </lineage>
</organism>
<gene>
    <name evidence="4" type="primary">LOC111114968</name>
</gene>
<dbReference type="Gene3D" id="4.10.830.40">
    <property type="match status" value="1"/>
</dbReference>
<dbReference type="RefSeq" id="XP_022309219.1">
    <property type="nucleotide sequence ID" value="XM_022453511.1"/>
</dbReference>
<keyword evidence="3" id="KW-1185">Reference proteome</keyword>
<dbReference type="InterPro" id="IPR011042">
    <property type="entry name" value="6-blade_b-propeller_TolB-like"/>
</dbReference>
<dbReference type="Pfam" id="PF00643">
    <property type="entry name" value="zf-B_box"/>
    <property type="match status" value="1"/>
</dbReference>
<evidence type="ECO:0000313" key="3">
    <source>
        <dbReference type="Proteomes" id="UP000694844"/>
    </source>
</evidence>
<evidence type="ECO:0000259" key="2">
    <source>
        <dbReference type="PROSITE" id="PS50119"/>
    </source>
</evidence>
<protein>
    <submittedName>
        <fullName evidence="4">Uncharacterized protein LOC111114968</fullName>
    </submittedName>
</protein>
<dbReference type="SUPFAM" id="SSF57845">
    <property type="entry name" value="B-box zinc-binding domain"/>
    <property type="match status" value="1"/>
</dbReference>
<dbReference type="OrthoDB" id="342730at2759"/>
<dbReference type="SMART" id="SM00336">
    <property type="entry name" value="BBOX"/>
    <property type="match status" value="2"/>
</dbReference>
<evidence type="ECO:0000313" key="4">
    <source>
        <dbReference type="RefSeq" id="XP_022309219.1"/>
    </source>
</evidence>
<dbReference type="GeneID" id="111114968"/>
<dbReference type="Gene3D" id="3.30.160.60">
    <property type="entry name" value="Classic Zinc Finger"/>
    <property type="match status" value="1"/>
</dbReference>
<evidence type="ECO:0000256" key="1">
    <source>
        <dbReference type="PROSITE-ProRule" id="PRU00024"/>
    </source>
</evidence>
<reference evidence="4" key="2">
    <citation type="submission" date="2025-08" db="UniProtKB">
        <authorList>
            <consortium name="RefSeq"/>
        </authorList>
    </citation>
    <scope>IDENTIFICATION</scope>
    <source>
        <tissue evidence="4">Whole sample</tissue>
    </source>
</reference>
<keyword evidence="1" id="KW-0862">Zinc</keyword>
<name>A0A8B8C2A1_CRAVI</name>
<dbReference type="SUPFAM" id="SSF101898">
    <property type="entry name" value="NHL repeat"/>
    <property type="match status" value="1"/>
</dbReference>